<proteinExistence type="predicted"/>
<gene>
    <name evidence="1" type="ORF">KL86SPO_70460</name>
</gene>
<organism evidence="1">
    <name type="scientific">uncultured Sporomusa sp</name>
    <dbReference type="NCBI Taxonomy" id="307249"/>
    <lineage>
        <taxon>Bacteria</taxon>
        <taxon>Bacillati</taxon>
        <taxon>Bacillota</taxon>
        <taxon>Negativicutes</taxon>
        <taxon>Selenomonadales</taxon>
        <taxon>Sporomusaceae</taxon>
        <taxon>Sporomusa</taxon>
        <taxon>environmental samples</taxon>
    </lineage>
</organism>
<dbReference type="AlphaFoldDB" id="A0A212M1B4"/>
<evidence type="ECO:0000313" key="1">
    <source>
        <dbReference type="EMBL" id="SCM83602.1"/>
    </source>
</evidence>
<sequence>MYKEERELLTGIESPGQEKILDRQSYVCNNVPNLLKMILNKILISTK</sequence>
<dbReference type="EMBL" id="FMJE01000007">
    <property type="protein sequence ID" value="SCM83602.1"/>
    <property type="molecule type" value="Genomic_DNA"/>
</dbReference>
<protein>
    <submittedName>
        <fullName evidence="1">Uncharacterized protein</fullName>
    </submittedName>
</protein>
<name>A0A212M1B4_9FIRM</name>
<reference evidence="1" key="1">
    <citation type="submission" date="2016-08" db="EMBL/GenBank/DDBJ databases">
        <authorList>
            <person name="Seilhamer J.J."/>
        </authorList>
    </citation>
    <scope>NUCLEOTIDE SEQUENCE</scope>
    <source>
        <strain evidence="1">86</strain>
    </source>
</reference>
<accession>A0A212M1B4</accession>